<sequence>MSTREVEKTADESADDETDWLYGDDNFDEEETTEKEVFSALIGDVEGMNGLNYQESESDSDDDVCVTIGEIKTGGSQASSFGSSSISLNTNTSVSGSKSRGLGLDAEGNVLQVDVESFEEKPWRKPGADLSDYFNYGFNEDTWKTYCDKQRRLRMSLEILSLGSSSKIMVHQNSSSDLSEHSSRKLSGSINVNGGQAGTISRVEGRRRHSTDENNIQVVSEQSSDTELSSPKLLPFFPPNIPPPPFPPPSIGTTQPLIPPPPGFPLPPGAPSPMIPPLNSGRLAGGFDRHSATSYPFPAGVYSPAVGMASWSGVIDSGKAWENYNRHNNERVREKTRERGHKKEQEHEREWYRETNREHSPSSQDHRSEEEHVSRHRDHSHYGSERYKKSSGREGMRDRHQERRRRDRNEQHRSSRSGSSRRRHDSDDADSHRRHRHKRSRHIRGSLEPSEECSVDQENQSEATE</sequence>
<feature type="region of interest" description="Disordered" evidence="8">
    <location>
        <begin position="1"/>
        <end position="34"/>
    </location>
</feature>
<dbReference type="PANTHER" id="PTHR13484">
    <property type="entry name" value="FIP1-LIKE 1 PROTEIN"/>
    <property type="match status" value="1"/>
</dbReference>
<feature type="compositionally biased region" description="Basic and acidic residues" evidence="8">
    <location>
        <begin position="331"/>
        <end position="373"/>
    </location>
</feature>
<name>A0A8C1WKV9_CYPCA</name>
<dbReference type="GO" id="GO:0005847">
    <property type="term" value="C:mRNA cleavage and polyadenylation specificity factor complex"/>
    <property type="evidence" value="ECO:0007669"/>
    <property type="project" value="TreeGrafter"/>
</dbReference>
<protein>
    <recommendedName>
        <fullName evidence="3">Pre-mRNA 3'-end-processing factor FIP1</fullName>
    </recommendedName>
    <alternativeName>
        <fullName evidence="7">FIP1-like 1 protein</fullName>
    </alternativeName>
</protein>
<dbReference type="PANTHER" id="PTHR13484:SF9">
    <property type="entry name" value="PRE-MRNA 3'-END-PROCESSING FACTOR FIP1"/>
    <property type="match status" value="1"/>
</dbReference>
<evidence type="ECO:0000256" key="2">
    <source>
        <dbReference type="ARBA" id="ARBA00007459"/>
    </source>
</evidence>
<feature type="compositionally biased region" description="Polar residues" evidence="8">
    <location>
        <begin position="456"/>
        <end position="465"/>
    </location>
</feature>
<comment type="subcellular location">
    <subcellularLocation>
        <location evidence="1">Nucleus</location>
    </subcellularLocation>
</comment>
<feature type="region of interest" description="Disordered" evidence="8">
    <location>
        <begin position="172"/>
        <end position="229"/>
    </location>
</feature>
<organism evidence="10 11">
    <name type="scientific">Cyprinus carpio</name>
    <name type="common">Common carp</name>
    <dbReference type="NCBI Taxonomy" id="7962"/>
    <lineage>
        <taxon>Eukaryota</taxon>
        <taxon>Metazoa</taxon>
        <taxon>Chordata</taxon>
        <taxon>Craniata</taxon>
        <taxon>Vertebrata</taxon>
        <taxon>Euteleostomi</taxon>
        <taxon>Actinopterygii</taxon>
        <taxon>Neopterygii</taxon>
        <taxon>Teleostei</taxon>
        <taxon>Ostariophysi</taxon>
        <taxon>Cypriniformes</taxon>
        <taxon>Cyprinidae</taxon>
        <taxon>Cyprininae</taxon>
        <taxon>Cyprinus</taxon>
    </lineage>
</organism>
<evidence type="ECO:0000313" key="11">
    <source>
        <dbReference type="Proteomes" id="UP000694700"/>
    </source>
</evidence>
<dbReference type="InterPro" id="IPR051187">
    <property type="entry name" value="Pre-mRNA_3'-end_processing_reg"/>
</dbReference>
<dbReference type="Proteomes" id="UP000694700">
    <property type="component" value="Unplaced"/>
</dbReference>
<evidence type="ECO:0000256" key="6">
    <source>
        <dbReference type="ARBA" id="ARBA00023242"/>
    </source>
</evidence>
<feature type="compositionally biased region" description="Polar residues" evidence="8">
    <location>
        <begin position="213"/>
        <end position="227"/>
    </location>
</feature>
<dbReference type="AlphaFoldDB" id="A0A8C1WKV9"/>
<proteinExistence type="inferred from homology"/>
<keyword evidence="6" id="KW-0539">Nucleus</keyword>
<comment type="similarity">
    <text evidence="2">Belongs to the FIP1 family.</text>
</comment>
<evidence type="ECO:0000256" key="5">
    <source>
        <dbReference type="ARBA" id="ARBA00022664"/>
    </source>
</evidence>
<reference evidence="10" key="1">
    <citation type="submission" date="2025-08" db="UniProtKB">
        <authorList>
            <consortium name="Ensembl"/>
        </authorList>
    </citation>
    <scope>IDENTIFICATION</scope>
</reference>
<keyword evidence="5" id="KW-0507">mRNA processing</keyword>
<feature type="compositionally biased region" description="Basic and acidic residues" evidence="8">
    <location>
        <begin position="1"/>
        <end position="11"/>
    </location>
</feature>
<keyword evidence="4" id="KW-0597">Phosphoprotein</keyword>
<dbReference type="Ensembl" id="ENSCCRT00015070767.1">
    <property type="protein sequence ID" value="ENSCCRP00015068548.1"/>
    <property type="gene ID" value="ENSCCRG00015027853.1"/>
</dbReference>
<feature type="compositionally biased region" description="Basic and acidic residues" evidence="8">
    <location>
        <begin position="380"/>
        <end position="401"/>
    </location>
</feature>
<feature type="compositionally biased region" description="Polar residues" evidence="8">
    <location>
        <begin position="185"/>
        <end position="194"/>
    </location>
</feature>
<feature type="region of interest" description="Disordered" evidence="8">
    <location>
        <begin position="331"/>
        <end position="465"/>
    </location>
</feature>
<evidence type="ECO:0000256" key="1">
    <source>
        <dbReference type="ARBA" id="ARBA00004123"/>
    </source>
</evidence>
<dbReference type="InterPro" id="IPR007854">
    <property type="entry name" value="Fip1_dom"/>
</dbReference>
<dbReference type="GO" id="GO:0006397">
    <property type="term" value="P:mRNA processing"/>
    <property type="evidence" value="ECO:0007669"/>
    <property type="project" value="UniProtKB-KW"/>
</dbReference>
<evidence type="ECO:0000259" key="9">
    <source>
        <dbReference type="Pfam" id="PF05182"/>
    </source>
</evidence>
<evidence type="ECO:0000313" key="10">
    <source>
        <dbReference type="Ensembl" id="ENSCCRP00015068548.1"/>
    </source>
</evidence>
<dbReference type="Pfam" id="PF05182">
    <property type="entry name" value="Fip1"/>
    <property type="match status" value="1"/>
</dbReference>
<evidence type="ECO:0000256" key="4">
    <source>
        <dbReference type="ARBA" id="ARBA00022553"/>
    </source>
</evidence>
<evidence type="ECO:0000256" key="8">
    <source>
        <dbReference type="SAM" id="MobiDB-lite"/>
    </source>
</evidence>
<feature type="compositionally biased region" description="Basic residues" evidence="8">
    <location>
        <begin position="432"/>
        <end position="444"/>
    </location>
</feature>
<feature type="domain" description="Pre-mRNA polyadenylation factor Fip1" evidence="9">
    <location>
        <begin position="112"/>
        <end position="154"/>
    </location>
</feature>
<accession>A0A8C1WKV9</accession>
<evidence type="ECO:0000256" key="7">
    <source>
        <dbReference type="ARBA" id="ARBA00031816"/>
    </source>
</evidence>
<evidence type="ECO:0000256" key="3">
    <source>
        <dbReference type="ARBA" id="ARBA00017456"/>
    </source>
</evidence>